<organism evidence="1 2">
    <name type="scientific">Aliidongia dinghuensis</name>
    <dbReference type="NCBI Taxonomy" id="1867774"/>
    <lineage>
        <taxon>Bacteria</taxon>
        <taxon>Pseudomonadati</taxon>
        <taxon>Pseudomonadota</taxon>
        <taxon>Alphaproteobacteria</taxon>
        <taxon>Rhodospirillales</taxon>
        <taxon>Dongiaceae</taxon>
        <taxon>Aliidongia</taxon>
    </lineage>
</organism>
<evidence type="ECO:0000313" key="1">
    <source>
        <dbReference type="EMBL" id="GGF10539.1"/>
    </source>
</evidence>
<dbReference type="AlphaFoldDB" id="A0A8J2YRM8"/>
<name>A0A8J2YRM8_9PROT</name>
<protein>
    <submittedName>
        <fullName evidence="1">Uncharacterized protein</fullName>
    </submittedName>
</protein>
<evidence type="ECO:0000313" key="2">
    <source>
        <dbReference type="Proteomes" id="UP000646365"/>
    </source>
</evidence>
<sequence>MESFDHAGTEPRLAELLLDPITQLVMRRDHITEHEVHAAIAIARRALLHGDHATPVMIRSVNDLS</sequence>
<keyword evidence="2" id="KW-1185">Reference proteome</keyword>
<dbReference type="RefSeq" id="WP_189044194.1">
    <property type="nucleotide sequence ID" value="NZ_BMJQ01000003.1"/>
</dbReference>
<reference evidence="1" key="1">
    <citation type="journal article" date="2014" name="Int. J. Syst. Evol. Microbiol.">
        <title>Complete genome sequence of Corynebacterium casei LMG S-19264T (=DSM 44701T), isolated from a smear-ripened cheese.</title>
        <authorList>
            <consortium name="US DOE Joint Genome Institute (JGI-PGF)"/>
            <person name="Walter F."/>
            <person name="Albersmeier A."/>
            <person name="Kalinowski J."/>
            <person name="Ruckert C."/>
        </authorList>
    </citation>
    <scope>NUCLEOTIDE SEQUENCE</scope>
    <source>
        <strain evidence="1">CGMCC 1.15725</strain>
    </source>
</reference>
<comment type="caution">
    <text evidence="1">The sequence shown here is derived from an EMBL/GenBank/DDBJ whole genome shotgun (WGS) entry which is preliminary data.</text>
</comment>
<dbReference type="EMBL" id="BMJQ01000003">
    <property type="protein sequence ID" value="GGF10539.1"/>
    <property type="molecule type" value="Genomic_DNA"/>
</dbReference>
<dbReference type="Proteomes" id="UP000646365">
    <property type="component" value="Unassembled WGS sequence"/>
</dbReference>
<accession>A0A8J2YRM8</accession>
<proteinExistence type="predicted"/>
<gene>
    <name evidence="1" type="ORF">GCM10011611_15180</name>
</gene>
<reference evidence="1" key="2">
    <citation type="submission" date="2020-09" db="EMBL/GenBank/DDBJ databases">
        <authorList>
            <person name="Sun Q."/>
            <person name="Zhou Y."/>
        </authorList>
    </citation>
    <scope>NUCLEOTIDE SEQUENCE</scope>
    <source>
        <strain evidence="1">CGMCC 1.15725</strain>
    </source>
</reference>